<reference evidence="2" key="1">
    <citation type="journal article" date="2023" name="Nat. Commun.">
        <title>Diploid and tetraploid genomes of Acorus and the evolution of monocots.</title>
        <authorList>
            <person name="Ma L."/>
            <person name="Liu K.W."/>
            <person name="Li Z."/>
            <person name="Hsiao Y.Y."/>
            <person name="Qi Y."/>
            <person name="Fu T."/>
            <person name="Tang G.D."/>
            <person name="Zhang D."/>
            <person name="Sun W.H."/>
            <person name="Liu D.K."/>
            <person name="Li Y."/>
            <person name="Chen G.Z."/>
            <person name="Liu X.D."/>
            <person name="Liao X.Y."/>
            <person name="Jiang Y.T."/>
            <person name="Yu X."/>
            <person name="Hao Y."/>
            <person name="Huang J."/>
            <person name="Zhao X.W."/>
            <person name="Ke S."/>
            <person name="Chen Y.Y."/>
            <person name="Wu W.L."/>
            <person name="Hsu J.L."/>
            <person name="Lin Y.F."/>
            <person name="Huang M.D."/>
            <person name="Li C.Y."/>
            <person name="Huang L."/>
            <person name="Wang Z.W."/>
            <person name="Zhao X."/>
            <person name="Zhong W.Y."/>
            <person name="Peng D.H."/>
            <person name="Ahmad S."/>
            <person name="Lan S."/>
            <person name="Zhang J.S."/>
            <person name="Tsai W.C."/>
            <person name="Van de Peer Y."/>
            <person name="Liu Z.J."/>
        </authorList>
    </citation>
    <scope>NUCLEOTIDE SEQUENCE</scope>
    <source>
        <strain evidence="2">CP</strain>
    </source>
</reference>
<name>A0AAV9EV38_ACOCL</name>
<dbReference type="EMBL" id="JAUJYO010000005">
    <property type="protein sequence ID" value="KAK1316620.1"/>
    <property type="molecule type" value="Genomic_DNA"/>
</dbReference>
<dbReference type="AlphaFoldDB" id="A0AAV9EV38"/>
<protein>
    <submittedName>
        <fullName evidence="2">Uncharacterized protein</fullName>
    </submittedName>
</protein>
<evidence type="ECO:0000313" key="3">
    <source>
        <dbReference type="Proteomes" id="UP001180020"/>
    </source>
</evidence>
<sequence length="125" mass="14215">MDETEGFLRASFHLFHASMIARCFLAPMCSVNVFSPLNLRLQYLQKYNLFFVHSVFHRHCCFPSASSPFPIDLFSVSTVSIILSNIISFISATSAVVVEDREVFLRASFHLFNAAWTTRCLLASR</sequence>
<keyword evidence="1" id="KW-0472">Membrane</keyword>
<gene>
    <name evidence="2" type="ORF">QJS10_CPA05g02228</name>
</gene>
<feature type="transmembrane region" description="Helical" evidence="1">
    <location>
        <begin position="12"/>
        <end position="34"/>
    </location>
</feature>
<comment type="caution">
    <text evidence="2">The sequence shown here is derived from an EMBL/GenBank/DDBJ whole genome shotgun (WGS) entry which is preliminary data.</text>
</comment>
<keyword evidence="1" id="KW-0812">Transmembrane</keyword>
<accession>A0AAV9EV38</accession>
<proteinExistence type="predicted"/>
<keyword evidence="1" id="KW-1133">Transmembrane helix</keyword>
<reference evidence="2" key="2">
    <citation type="submission" date="2023-06" db="EMBL/GenBank/DDBJ databases">
        <authorList>
            <person name="Ma L."/>
            <person name="Liu K.-W."/>
            <person name="Li Z."/>
            <person name="Hsiao Y.-Y."/>
            <person name="Qi Y."/>
            <person name="Fu T."/>
            <person name="Tang G."/>
            <person name="Zhang D."/>
            <person name="Sun W.-H."/>
            <person name="Liu D.-K."/>
            <person name="Li Y."/>
            <person name="Chen G.-Z."/>
            <person name="Liu X.-D."/>
            <person name="Liao X.-Y."/>
            <person name="Jiang Y.-T."/>
            <person name="Yu X."/>
            <person name="Hao Y."/>
            <person name="Huang J."/>
            <person name="Zhao X.-W."/>
            <person name="Ke S."/>
            <person name="Chen Y.-Y."/>
            <person name="Wu W.-L."/>
            <person name="Hsu J.-L."/>
            <person name="Lin Y.-F."/>
            <person name="Huang M.-D."/>
            <person name="Li C.-Y."/>
            <person name="Huang L."/>
            <person name="Wang Z.-W."/>
            <person name="Zhao X."/>
            <person name="Zhong W.-Y."/>
            <person name="Peng D.-H."/>
            <person name="Ahmad S."/>
            <person name="Lan S."/>
            <person name="Zhang J.-S."/>
            <person name="Tsai W.-C."/>
            <person name="Van De Peer Y."/>
            <person name="Liu Z.-J."/>
        </authorList>
    </citation>
    <scope>NUCLEOTIDE SEQUENCE</scope>
    <source>
        <strain evidence="2">CP</strain>
        <tissue evidence="2">Leaves</tissue>
    </source>
</reference>
<evidence type="ECO:0000256" key="1">
    <source>
        <dbReference type="SAM" id="Phobius"/>
    </source>
</evidence>
<keyword evidence="3" id="KW-1185">Reference proteome</keyword>
<feature type="transmembrane region" description="Helical" evidence="1">
    <location>
        <begin position="73"/>
        <end position="98"/>
    </location>
</feature>
<dbReference type="Proteomes" id="UP001180020">
    <property type="component" value="Unassembled WGS sequence"/>
</dbReference>
<evidence type="ECO:0000313" key="2">
    <source>
        <dbReference type="EMBL" id="KAK1316620.1"/>
    </source>
</evidence>
<organism evidence="2 3">
    <name type="scientific">Acorus calamus</name>
    <name type="common">Sweet flag</name>
    <dbReference type="NCBI Taxonomy" id="4465"/>
    <lineage>
        <taxon>Eukaryota</taxon>
        <taxon>Viridiplantae</taxon>
        <taxon>Streptophyta</taxon>
        <taxon>Embryophyta</taxon>
        <taxon>Tracheophyta</taxon>
        <taxon>Spermatophyta</taxon>
        <taxon>Magnoliopsida</taxon>
        <taxon>Liliopsida</taxon>
        <taxon>Acoraceae</taxon>
        <taxon>Acorus</taxon>
    </lineage>
</organism>